<dbReference type="SUPFAM" id="SSF54862">
    <property type="entry name" value="4Fe-4S ferredoxins"/>
    <property type="match status" value="1"/>
</dbReference>
<dbReference type="Proteomes" id="UP000182584">
    <property type="component" value="Unassembled WGS sequence"/>
</dbReference>
<name>A0A1H9X299_BUTFI</name>
<dbReference type="InterPro" id="IPR007516">
    <property type="entry name" value="Co_F420_Hydgase/DH_bsu_N"/>
</dbReference>
<organism evidence="2 3">
    <name type="scientific">Butyrivibrio fibrisolvens</name>
    <dbReference type="NCBI Taxonomy" id="831"/>
    <lineage>
        <taxon>Bacteria</taxon>
        <taxon>Bacillati</taxon>
        <taxon>Bacillota</taxon>
        <taxon>Clostridia</taxon>
        <taxon>Lachnospirales</taxon>
        <taxon>Lachnospiraceae</taxon>
        <taxon>Butyrivibrio</taxon>
    </lineage>
</organism>
<dbReference type="InterPro" id="IPR007525">
    <property type="entry name" value="FrhB_FdhB_C"/>
</dbReference>
<dbReference type="PANTHER" id="PTHR43193:SF2">
    <property type="entry name" value="POLYFERREDOXIN PROTEIN FWDF"/>
    <property type="match status" value="1"/>
</dbReference>
<reference evidence="2 3" key="1">
    <citation type="submission" date="2016-10" db="EMBL/GenBank/DDBJ databases">
        <authorList>
            <person name="de Groot N.N."/>
        </authorList>
    </citation>
    <scope>NUCLEOTIDE SEQUENCE [LARGE SCALE GENOMIC DNA]</scope>
    <source>
        <strain evidence="2 3">AR40</strain>
    </source>
</reference>
<dbReference type="Gene3D" id="3.30.70.20">
    <property type="match status" value="1"/>
</dbReference>
<evidence type="ECO:0000313" key="3">
    <source>
        <dbReference type="Proteomes" id="UP000182584"/>
    </source>
</evidence>
<dbReference type="RefSeq" id="WP_034488169.1">
    <property type="nucleotide sequence ID" value="NZ_FOGJ01000040.1"/>
</dbReference>
<dbReference type="AlphaFoldDB" id="A0A1H9X299"/>
<evidence type="ECO:0000259" key="1">
    <source>
        <dbReference type="PROSITE" id="PS51379"/>
    </source>
</evidence>
<dbReference type="PANTHER" id="PTHR43193">
    <property type="match status" value="1"/>
</dbReference>
<dbReference type="Pfam" id="PF04432">
    <property type="entry name" value="FrhB_FdhB_C"/>
    <property type="match status" value="1"/>
</dbReference>
<evidence type="ECO:0000313" key="2">
    <source>
        <dbReference type="EMBL" id="SES40224.1"/>
    </source>
</evidence>
<proteinExistence type="predicted"/>
<dbReference type="InterPro" id="IPR017896">
    <property type="entry name" value="4Fe4S_Fe-S-bd"/>
</dbReference>
<gene>
    <name evidence="2" type="ORF">SAMN04487884_14013</name>
</gene>
<feature type="domain" description="4Fe-4S ferredoxin-type" evidence="1">
    <location>
        <begin position="5"/>
        <end position="34"/>
    </location>
</feature>
<dbReference type="Pfam" id="PF04422">
    <property type="entry name" value="FrhB_FdhB_N"/>
    <property type="match status" value="1"/>
</dbReference>
<dbReference type="PROSITE" id="PS51379">
    <property type="entry name" value="4FE4S_FER_2"/>
    <property type="match status" value="2"/>
</dbReference>
<feature type="domain" description="4Fe-4S ferredoxin-type" evidence="1">
    <location>
        <begin position="38"/>
        <end position="66"/>
    </location>
</feature>
<protein>
    <submittedName>
        <fullName evidence="2">Coenzyme F420-reducing hydrogenase, beta subunit</fullName>
    </submittedName>
</protein>
<sequence>MNEVQKTVCELNKCMGCMACLEVCSHNAISIKDNLKAYNAVIDSQKCIECGACHTICQQNHNLDDFKIPARWYQGWCKNESIRVAGSSGGIAGAVSLDFVKSGGIVCSCVLKKGKFVFDFAENEAEVVKFTGSKYVKSNPEGIYSKIKYLLEKRKKLLFIGLPCQVAAIKKMIPVSMQENLYTVDLICHGTPSPKMLDIFLGQYDKDIKQINDISFRKKAKFQVFVDGRGVITQGVTDRYLVSFLNSMIYTENCYSCPYARRERISDITLGDSWGSDLDYLEQKKGISLVLVQTPKGKSLIESDKFVLKKVDIENAIIHNHQLRAPSTAPENREDFFERLNNKNFNKLISGSFPYICFKQDIKKILINTGLKK</sequence>
<dbReference type="InterPro" id="IPR052977">
    <property type="entry name" value="Polyferredoxin-like_ET"/>
</dbReference>
<dbReference type="Pfam" id="PF12838">
    <property type="entry name" value="Fer4_7"/>
    <property type="match status" value="1"/>
</dbReference>
<accession>A0A1H9X299</accession>
<dbReference type="EMBL" id="FOGJ01000040">
    <property type="protein sequence ID" value="SES40224.1"/>
    <property type="molecule type" value="Genomic_DNA"/>
</dbReference>